<dbReference type="OMA" id="XEIDSSS"/>
<dbReference type="InterPro" id="IPR000195">
    <property type="entry name" value="Rab-GAP-TBC_dom"/>
</dbReference>
<dbReference type="PROSITE" id="PS50020">
    <property type="entry name" value="WW_DOMAIN_2"/>
    <property type="match status" value="1"/>
</dbReference>
<evidence type="ECO:0000259" key="8">
    <source>
        <dbReference type="PROSITE" id="PS50206"/>
    </source>
</evidence>
<dbReference type="PANTHER" id="PTHR13297:SF5">
    <property type="entry name" value="TBC1 DOMAIN FAMILY MEMBER 23"/>
    <property type="match status" value="1"/>
</dbReference>
<dbReference type="PANTHER" id="PTHR13297">
    <property type="entry name" value="TBC1 DOMAIN FAMILY MEMBER 23-RELATED"/>
    <property type="match status" value="1"/>
</dbReference>
<comment type="subcellular location">
    <subcellularLocation>
        <location evidence="1">Golgi apparatus</location>
        <location evidence="1">trans-Golgi network</location>
    </subcellularLocation>
</comment>
<dbReference type="STRING" id="1156394.T0QAS6"/>
<dbReference type="InterPro" id="IPR039755">
    <property type="entry name" value="TBC1D23"/>
</dbReference>
<feature type="compositionally biased region" description="Low complexity" evidence="5">
    <location>
        <begin position="589"/>
        <end position="608"/>
    </location>
</feature>
<dbReference type="eggNOG" id="KOG3636">
    <property type="taxonomic scope" value="Eukaryota"/>
</dbReference>
<dbReference type="CDD" id="cd00201">
    <property type="entry name" value="WW"/>
    <property type="match status" value="1"/>
</dbReference>
<dbReference type="RefSeq" id="XP_008614788.1">
    <property type="nucleotide sequence ID" value="XM_008616566.1"/>
</dbReference>
<dbReference type="InterPro" id="IPR036873">
    <property type="entry name" value="Rhodanese-like_dom_sf"/>
</dbReference>
<organism evidence="9 10">
    <name type="scientific">Saprolegnia diclina (strain VS20)</name>
    <dbReference type="NCBI Taxonomy" id="1156394"/>
    <lineage>
        <taxon>Eukaryota</taxon>
        <taxon>Sar</taxon>
        <taxon>Stramenopiles</taxon>
        <taxon>Oomycota</taxon>
        <taxon>Saprolegniomycetes</taxon>
        <taxon>Saprolegniales</taxon>
        <taxon>Saprolegniaceae</taxon>
        <taxon>Saprolegnia</taxon>
    </lineage>
</organism>
<feature type="domain" description="Rab-GAP TBC" evidence="7">
    <location>
        <begin position="67"/>
        <end position="267"/>
    </location>
</feature>
<dbReference type="InterPro" id="IPR001202">
    <property type="entry name" value="WW_dom"/>
</dbReference>
<accession>T0QAS6</accession>
<sequence length="671" mass="74950">MADDDSARAASLKRLIQRRHWQRWRIYEIGTQSASEEHLEELLAAPSPKLEAIRHWLQTKLITIPERRHFLFRGLVWQVLLHVHDRQSSSADELGRISDRLASLPRDPLLRKEVSDAVALMAGTKGEAAQPGMETVLMWLLTAKAVPYTSGMAQALAPFFLLELPLHTIYDCFYRYCALHLPHLVSGTLSLLPDDLHEKNPIELEQREHMLDNLLLYHDPALAAFIFQWVPDWTRRSVPLDYFYANVYRTVPPASFVYLLDAYLISGDMEFGLFVILSIVMLARDSIMAQSNAESIRAILKPRFALDDVGTAKATVVLATLLKRRTPSSYTTFWHARPHPTFTVASATAPPVDMSVWEKQESKTLTGRFYWVHKKTKRAQWEHPSARHDPPPPLLCLSISTNEVASAACIPGAKTDLSLRYFIVDCRGRRSSEDMKSGGIPSGYTLDPAVFDSPEMMETALATLLPLRSNVHLVLVGHGVTLPMTLVTDDETASLVREGIREDVAIVNRAALWFQKHGFRFVSCLDGGYAAWHAFLRDTPQCTMEELVGHVSSECRYCKIDARAAAIPEKKPARRRSSIKMPTLPASMSRLSLTSSSSGGSSRLSFSSKDVKGKLGSFGAKFLRKRSHSASRLSSDSLDLDDFLADDTATVHDSASDDDEEIEIALPTLSA</sequence>
<evidence type="ECO:0000256" key="2">
    <source>
        <dbReference type="ARBA" id="ARBA00014207"/>
    </source>
</evidence>
<feature type="region of interest" description="Disordered" evidence="5">
    <location>
        <begin position="589"/>
        <end position="610"/>
    </location>
</feature>
<dbReference type="GeneID" id="19951297"/>
<evidence type="ECO:0000259" key="7">
    <source>
        <dbReference type="PROSITE" id="PS50086"/>
    </source>
</evidence>
<dbReference type="GO" id="GO:0099041">
    <property type="term" value="P:vesicle tethering to Golgi"/>
    <property type="evidence" value="ECO:0007669"/>
    <property type="project" value="TreeGrafter"/>
</dbReference>
<evidence type="ECO:0000313" key="9">
    <source>
        <dbReference type="EMBL" id="EQC31781.1"/>
    </source>
</evidence>
<dbReference type="GO" id="GO:0005829">
    <property type="term" value="C:cytosol"/>
    <property type="evidence" value="ECO:0007669"/>
    <property type="project" value="GOC"/>
</dbReference>
<dbReference type="AlphaFoldDB" id="T0QAS6"/>
<dbReference type="OrthoDB" id="73307at2759"/>
<protein>
    <recommendedName>
        <fullName evidence="2">TBC1 domain family member 23</fullName>
    </recommendedName>
</protein>
<dbReference type="GO" id="GO:0042147">
    <property type="term" value="P:retrograde transport, endosome to Golgi"/>
    <property type="evidence" value="ECO:0007669"/>
    <property type="project" value="InterPro"/>
</dbReference>
<evidence type="ECO:0000256" key="1">
    <source>
        <dbReference type="ARBA" id="ARBA00004601"/>
    </source>
</evidence>
<gene>
    <name evidence="9" type="ORF">SDRG_10570</name>
</gene>
<keyword evidence="3" id="KW-0217">Developmental protein</keyword>
<evidence type="ECO:0000259" key="6">
    <source>
        <dbReference type="PROSITE" id="PS50020"/>
    </source>
</evidence>
<feature type="domain" description="Rhodanese" evidence="8">
    <location>
        <begin position="509"/>
        <end position="537"/>
    </location>
</feature>
<dbReference type="Pfam" id="PF00566">
    <property type="entry name" value="RabGAP-TBC"/>
    <property type="match status" value="1"/>
</dbReference>
<dbReference type="Proteomes" id="UP000030762">
    <property type="component" value="Unassembled WGS sequence"/>
</dbReference>
<name>T0QAS6_SAPDV</name>
<keyword evidence="10" id="KW-1185">Reference proteome</keyword>
<evidence type="ECO:0000256" key="3">
    <source>
        <dbReference type="ARBA" id="ARBA00022473"/>
    </source>
</evidence>
<dbReference type="GO" id="GO:0005802">
    <property type="term" value="C:trans-Golgi network"/>
    <property type="evidence" value="ECO:0007669"/>
    <property type="project" value="TreeGrafter"/>
</dbReference>
<evidence type="ECO:0000313" key="10">
    <source>
        <dbReference type="Proteomes" id="UP000030762"/>
    </source>
</evidence>
<feature type="region of interest" description="Disordered" evidence="5">
    <location>
        <begin position="650"/>
        <end position="671"/>
    </location>
</feature>
<dbReference type="EMBL" id="JH767167">
    <property type="protein sequence ID" value="EQC31781.1"/>
    <property type="molecule type" value="Genomic_DNA"/>
</dbReference>
<dbReference type="PROSITE" id="PS50086">
    <property type="entry name" value="TBC_RABGAP"/>
    <property type="match status" value="1"/>
</dbReference>
<dbReference type="PROSITE" id="PS50206">
    <property type="entry name" value="RHODANESE_3"/>
    <property type="match status" value="1"/>
</dbReference>
<dbReference type="InterPro" id="IPR001763">
    <property type="entry name" value="Rhodanese-like_dom"/>
</dbReference>
<reference evidence="9 10" key="1">
    <citation type="submission" date="2012-04" db="EMBL/GenBank/DDBJ databases">
        <title>The Genome Sequence of Saprolegnia declina VS20.</title>
        <authorList>
            <consortium name="The Broad Institute Genome Sequencing Platform"/>
            <person name="Russ C."/>
            <person name="Nusbaum C."/>
            <person name="Tyler B."/>
            <person name="van West P."/>
            <person name="Dieguez-Uribeondo J."/>
            <person name="de Bruijn I."/>
            <person name="Tripathy S."/>
            <person name="Jiang R."/>
            <person name="Young S.K."/>
            <person name="Zeng Q."/>
            <person name="Gargeya S."/>
            <person name="Fitzgerald M."/>
            <person name="Haas B."/>
            <person name="Abouelleil A."/>
            <person name="Alvarado L."/>
            <person name="Arachchi H.M."/>
            <person name="Berlin A."/>
            <person name="Chapman S.B."/>
            <person name="Goldberg J."/>
            <person name="Griggs A."/>
            <person name="Gujja S."/>
            <person name="Hansen M."/>
            <person name="Howarth C."/>
            <person name="Imamovic A."/>
            <person name="Larimer J."/>
            <person name="McCowen C."/>
            <person name="Montmayeur A."/>
            <person name="Murphy C."/>
            <person name="Neiman D."/>
            <person name="Pearson M."/>
            <person name="Priest M."/>
            <person name="Roberts A."/>
            <person name="Saif S."/>
            <person name="Shea T."/>
            <person name="Sisk P."/>
            <person name="Sykes S."/>
            <person name="Wortman J."/>
            <person name="Nusbaum C."/>
            <person name="Birren B."/>
        </authorList>
    </citation>
    <scope>NUCLEOTIDE SEQUENCE [LARGE SCALE GENOMIC DNA]</scope>
    <source>
        <strain evidence="9 10">VS20</strain>
    </source>
</reference>
<keyword evidence="4" id="KW-0333">Golgi apparatus</keyword>
<dbReference type="InParanoid" id="T0QAS6"/>
<proteinExistence type="predicted"/>
<evidence type="ECO:0000256" key="5">
    <source>
        <dbReference type="SAM" id="MobiDB-lite"/>
    </source>
</evidence>
<dbReference type="VEuPathDB" id="FungiDB:SDRG_10570"/>
<feature type="domain" description="WW" evidence="6">
    <location>
        <begin position="357"/>
        <end position="386"/>
    </location>
</feature>
<evidence type="ECO:0000256" key="4">
    <source>
        <dbReference type="ARBA" id="ARBA00023034"/>
    </source>
</evidence>
<dbReference type="SUPFAM" id="SSF52821">
    <property type="entry name" value="Rhodanese/Cell cycle control phosphatase"/>
    <property type="match status" value="1"/>
</dbReference>